<dbReference type="Proteomes" id="UP000569732">
    <property type="component" value="Unassembled WGS sequence"/>
</dbReference>
<protein>
    <submittedName>
        <fullName evidence="1">Transporter substrate-binding domain-containing protein</fullName>
    </submittedName>
</protein>
<dbReference type="AlphaFoldDB" id="A0A853I8D5"/>
<dbReference type="Gene3D" id="3.40.190.10">
    <property type="entry name" value="Periplasmic binding protein-like II"/>
    <property type="match status" value="2"/>
</dbReference>
<evidence type="ECO:0000313" key="2">
    <source>
        <dbReference type="Proteomes" id="UP000569732"/>
    </source>
</evidence>
<accession>A0A853I8D5</accession>
<dbReference type="PANTHER" id="PTHR38834">
    <property type="entry name" value="PERIPLASMIC SUBSTRATE BINDING PROTEIN FAMILY 3"/>
    <property type="match status" value="1"/>
</dbReference>
<gene>
    <name evidence="1" type="ORF">H0A36_10005</name>
</gene>
<dbReference type="SUPFAM" id="SSF53850">
    <property type="entry name" value="Periplasmic binding protein-like II"/>
    <property type="match status" value="1"/>
</dbReference>
<keyword evidence="2" id="KW-1185">Reference proteome</keyword>
<dbReference type="EMBL" id="JACCKB010000012">
    <property type="protein sequence ID" value="NYZ66344.1"/>
    <property type="molecule type" value="Genomic_DNA"/>
</dbReference>
<dbReference type="RefSeq" id="WP_180568368.1">
    <property type="nucleotide sequence ID" value="NZ_JACCKB010000012.1"/>
</dbReference>
<comment type="caution">
    <text evidence="1">The sequence shown here is derived from an EMBL/GenBank/DDBJ whole genome shotgun (WGS) entry which is preliminary data.</text>
</comment>
<organism evidence="1 2">
    <name type="scientific">Spartinivicinus marinus</name>
    <dbReference type="NCBI Taxonomy" id="2994442"/>
    <lineage>
        <taxon>Bacteria</taxon>
        <taxon>Pseudomonadati</taxon>
        <taxon>Pseudomonadota</taxon>
        <taxon>Gammaproteobacteria</taxon>
        <taxon>Oceanospirillales</taxon>
        <taxon>Zooshikellaceae</taxon>
        <taxon>Spartinivicinus</taxon>
    </lineage>
</organism>
<dbReference type="PANTHER" id="PTHR38834:SF3">
    <property type="entry name" value="SOLUTE-BINDING PROTEIN FAMILY 3_N-TERMINAL DOMAIN-CONTAINING PROTEIN"/>
    <property type="match status" value="1"/>
</dbReference>
<name>A0A853I8D5_9GAMM</name>
<proteinExistence type="predicted"/>
<sequence>MHFTVNCLSSLIIGILCLPVCWASLPGKILLTTHNQAPYGSYQPEGHFDGLAYQIIECVLEQLGVAFDLRVLPWKRAQREVVIGMADGFFAASQNAERDKYAVKSRDILEQQWTWYFLDSAQIKPTNKQFKSQARVSSFLGANMHRYLKQQGYQVLSVPPTSTKQLVQMLKLKRIDAALASSDVMEHVLKDNRWHGQLNAEPFKSKPLAVYFAIPFVKRYPAFLAAFNQQVANCRM</sequence>
<reference evidence="1 2" key="1">
    <citation type="submission" date="2020-07" db="EMBL/GenBank/DDBJ databases">
        <title>Endozoicomonas sp. nov., isolated from sediment.</title>
        <authorList>
            <person name="Gu T."/>
        </authorList>
    </citation>
    <scope>NUCLEOTIDE SEQUENCE [LARGE SCALE GENOMIC DNA]</scope>
    <source>
        <strain evidence="1 2">SM1973</strain>
    </source>
</reference>
<evidence type="ECO:0000313" key="1">
    <source>
        <dbReference type="EMBL" id="NYZ66344.1"/>
    </source>
</evidence>